<comment type="caution">
    <text evidence="8">The sequence shown here is derived from an EMBL/GenBank/DDBJ whole genome shotgun (WGS) entry which is preliminary data.</text>
</comment>
<evidence type="ECO:0000256" key="4">
    <source>
        <dbReference type="ARBA" id="ARBA00022679"/>
    </source>
</evidence>
<reference evidence="8" key="1">
    <citation type="submission" date="2024-05" db="EMBL/GenBank/DDBJ databases">
        <title>Metabacillus sp. nov., isolated from the rhizosphere soil of tomato plants.</title>
        <authorList>
            <person name="Ma R."/>
        </authorList>
    </citation>
    <scope>NUCLEOTIDE SEQUENCE</scope>
    <source>
        <strain evidence="8">DBTR6</strain>
    </source>
</reference>
<dbReference type="Gene3D" id="3.40.1010.10">
    <property type="entry name" value="Cobalt-precorrin-4 Transmethylase, Domain 1"/>
    <property type="match status" value="1"/>
</dbReference>
<evidence type="ECO:0000256" key="1">
    <source>
        <dbReference type="ARBA" id="ARBA00022490"/>
    </source>
</evidence>
<keyword evidence="2 6" id="KW-0698">rRNA processing</keyword>
<dbReference type="InterPro" id="IPR000878">
    <property type="entry name" value="4pyrrol_Mease"/>
</dbReference>
<evidence type="ECO:0000256" key="2">
    <source>
        <dbReference type="ARBA" id="ARBA00022552"/>
    </source>
</evidence>
<dbReference type="PANTHER" id="PTHR46111">
    <property type="entry name" value="RIBOSOMAL RNA SMALL SUBUNIT METHYLTRANSFERASE I"/>
    <property type="match status" value="1"/>
</dbReference>
<dbReference type="SUPFAM" id="SSF53790">
    <property type="entry name" value="Tetrapyrrole methylase"/>
    <property type="match status" value="1"/>
</dbReference>
<dbReference type="RefSeq" id="WP_224139424.1">
    <property type="nucleotide sequence ID" value="NZ_JAIQUM010000027.1"/>
</dbReference>
<evidence type="ECO:0000313" key="9">
    <source>
        <dbReference type="Proteomes" id="UP001165287"/>
    </source>
</evidence>
<dbReference type="HAMAP" id="MF_01877">
    <property type="entry name" value="16SrRNA_methyltr_I"/>
    <property type="match status" value="1"/>
</dbReference>
<dbReference type="Proteomes" id="UP001165287">
    <property type="component" value="Unassembled WGS sequence"/>
</dbReference>
<dbReference type="InterPro" id="IPR008189">
    <property type="entry name" value="rRNA_ssu_MeTfrase_I"/>
</dbReference>
<evidence type="ECO:0000259" key="7">
    <source>
        <dbReference type="Pfam" id="PF00590"/>
    </source>
</evidence>
<dbReference type="CDD" id="cd11648">
    <property type="entry name" value="RsmI"/>
    <property type="match status" value="1"/>
</dbReference>
<feature type="domain" description="Tetrapyrrole methylase" evidence="7">
    <location>
        <begin position="18"/>
        <end position="216"/>
    </location>
</feature>
<dbReference type="GO" id="GO:0032259">
    <property type="term" value="P:methylation"/>
    <property type="evidence" value="ECO:0007669"/>
    <property type="project" value="UniProtKB-KW"/>
</dbReference>
<name>A0ABS7US89_9BACI</name>
<dbReference type="InterPro" id="IPR014776">
    <property type="entry name" value="4pyrrole_Mease_sub2"/>
</dbReference>
<dbReference type="Pfam" id="PF00590">
    <property type="entry name" value="TP_methylase"/>
    <property type="match status" value="1"/>
</dbReference>
<proteinExistence type="inferred from homology"/>
<keyword evidence="4 6" id="KW-0808">Transferase</keyword>
<keyword evidence="1 6" id="KW-0963">Cytoplasm</keyword>
<comment type="subcellular location">
    <subcellularLocation>
        <location evidence="6">Cytoplasm</location>
    </subcellularLocation>
</comment>
<evidence type="ECO:0000313" key="8">
    <source>
        <dbReference type="EMBL" id="MBZ5751153.1"/>
    </source>
</evidence>
<dbReference type="InterPro" id="IPR018063">
    <property type="entry name" value="SAM_MeTrfase_RsmI_CS"/>
</dbReference>
<comment type="catalytic activity">
    <reaction evidence="6">
        <text>cytidine(1402) in 16S rRNA + S-adenosyl-L-methionine = 2'-O-methylcytidine(1402) in 16S rRNA + S-adenosyl-L-homocysteine + H(+)</text>
        <dbReference type="Rhea" id="RHEA:42924"/>
        <dbReference type="Rhea" id="RHEA-COMP:10285"/>
        <dbReference type="Rhea" id="RHEA-COMP:10286"/>
        <dbReference type="ChEBI" id="CHEBI:15378"/>
        <dbReference type="ChEBI" id="CHEBI:57856"/>
        <dbReference type="ChEBI" id="CHEBI:59789"/>
        <dbReference type="ChEBI" id="CHEBI:74495"/>
        <dbReference type="ChEBI" id="CHEBI:82748"/>
        <dbReference type="EC" id="2.1.1.198"/>
    </reaction>
</comment>
<keyword evidence="3 6" id="KW-0489">Methyltransferase</keyword>
<protein>
    <recommendedName>
        <fullName evidence="6">Ribosomal RNA small subunit methyltransferase I</fullName>
        <ecNumber evidence="6">2.1.1.198</ecNumber>
    </recommendedName>
    <alternativeName>
        <fullName evidence="6">16S rRNA 2'-O-ribose C1402 methyltransferase</fullName>
    </alternativeName>
    <alternativeName>
        <fullName evidence="6">rRNA (cytidine-2'-O-)-methyltransferase RsmI</fullName>
    </alternativeName>
</protein>
<dbReference type="PROSITE" id="PS01296">
    <property type="entry name" value="RSMI"/>
    <property type="match status" value="1"/>
</dbReference>
<comment type="function">
    <text evidence="6">Catalyzes the 2'-O-methylation of the ribose of cytidine 1402 (C1402) in 16S rRNA.</text>
</comment>
<keyword evidence="9" id="KW-1185">Reference proteome</keyword>
<dbReference type="PIRSF" id="PIRSF005917">
    <property type="entry name" value="MTase_YraL"/>
    <property type="match status" value="1"/>
</dbReference>
<organism evidence="8 9">
    <name type="scientific">Metabacillus rhizolycopersici</name>
    <dbReference type="NCBI Taxonomy" id="2875709"/>
    <lineage>
        <taxon>Bacteria</taxon>
        <taxon>Bacillati</taxon>
        <taxon>Bacillota</taxon>
        <taxon>Bacilli</taxon>
        <taxon>Bacillales</taxon>
        <taxon>Bacillaceae</taxon>
        <taxon>Metabacillus</taxon>
    </lineage>
</organism>
<evidence type="ECO:0000256" key="5">
    <source>
        <dbReference type="ARBA" id="ARBA00022691"/>
    </source>
</evidence>
<evidence type="ECO:0000256" key="6">
    <source>
        <dbReference type="HAMAP-Rule" id="MF_01877"/>
    </source>
</evidence>
<accession>A0ABS7US89</accession>
<dbReference type="InterPro" id="IPR014777">
    <property type="entry name" value="4pyrrole_Mease_sub1"/>
</dbReference>
<dbReference type="PANTHER" id="PTHR46111:SF1">
    <property type="entry name" value="RIBOSOMAL RNA SMALL SUBUNIT METHYLTRANSFERASE I"/>
    <property type="match status" value="1"/>
</dbReference>
<dbReference type="EC" id="2.1.1.198" evidence="6"/>
<dbReference type="EMBL" id="JAIQUM010000027">
    <property type="protein sequence ID" value="MBZ5751153.1"/>
    <property type="molecule type" value="Genomic_DNA"/>
</dbReference>
<evidence type="ECO:0000256" key="3">
    <source>
        <dbReference type="ARBA" id="ARBA00022603"/>
    </source>
</evidence>
<sequence>MLKQQKSFHSEEKEVGNLYLVPTPIGNLEDMTFRAIKILKEVDLIAAEDTRQSKKLCNHFEIETPIFSYHEHNKETSGSRVLEYLQQRKNIALISDAGMPTISDPGSELVKQVLAIGGNVIPLPGANAALTALIASGITPQPFYFFGFLGRQKREKKNQLEQLRYRKETIILYESPHRLKETLQLMQEYLGNRSVCLSRELTKKFEEFIRGTMDEVMKWSEENEIRGEFCIILEGSNEEPSTEIDTWWSKLTIKDHVEHYIKQDFTSKDAIKQVSSERGIQKREVYQAYHIE</sequence>
<comment type="similarity">
    <text evidence="6">Belongs to the methyltransferase superfamily. RsmI family.</text>
</comment>
<gene>
    <name evidence="6 8" type="primary">rsmI</name>
    <name evidence="8" type="ORF">K9V48_13050</name>
</gene>
<keyword evidence="5 6" id="KW-0949">S-adenosyl-L-methionine</keyword>
<dbReference type="GO" id="GO:0008168">
    <property type="term" value="F:methyltransferase activity"/>
    <property type="evidence" value="ECO:0007669"/>
    <property type="project" value="UniProtKB-KW"/>
</dbReference>
<dbReference type="Gene3D" id="3.30.950.10">
    <property type="entry name" value="Methyltransferase, Cobalt-precorrin-4 Transmethylase, Domain 2"/>
    <property type="match status" value="1"/>
</dbReference>
<dbReference type="InterPro" id="IPR035996">
    <property type="entry name" value="4pyrrol_Methylase_sf"/>
</dbReference>
<dbReference type="NCBIfam" id="TIGR00096">
    <property type="entry name" value="16S rRNA (cytidine(1402)-2'-O)-methyltransferase"/>
    <property type="match status" value="1"/>
</dbReference>